<proteinExistence type="inferred from homology"/>
<evidence type="ECO:0000256" key="3">
    <source>
        <dbReference type="ARBA" id="ARBA00011245"/>
    </source>
</evidence>
<dbReference type="InterPro" id="IPR018323">
    <property type="entry name" value="OM_lipoprot_carrier_LolA_Pbac"/>
</dbReference>
<evidence type="ECO:0000313" key="11">
    <source>
        <dbReference type="EMBL" id="VFK52203.1"/>
    </source>
</evidence>
<keyword evidence="5 10" id="KW-0813">Transport</keyword>
<dbReference type="PANTHER" id="PTHR35869:SF1">
    <property type="entry name" value="OUTER-MEMBRANE LIPOPROTEIN CARRIER PROTEIN"/>
    <property type="match status" value="1"/>
</dbReference>
<comment type="subcellular location">
    <subcellularLocation>
        <location evidence="1 10">Periplasm</location>
    </subcellularLocation>
</comment>
<keyword evidence="9 10" id="KW-0143">Chaperone</keyword>
<evidence type="ECO:0000256" key="5">
    <source>
        <dbReference type="ARBA" id="ARBA00022448"/>
    </source>
</evidence>
<keyword evidence="7 10" id="KW-0574">Periplasm</keyword>
<dbReference type="HAMAP" id="MF_00240">
    <property type="entry name" value="LolA"/>
    <property type="match status" value="1"/>
</dbReference>
<comment type="similarity">
    <text evidence="2 10">Belongs to the LolA family.</text>
</comment>
<dbReference type="InterPro" id="IPR029046">
    <property type="entry name" value="LolA/LolB/LppX"/>
</dbReference>
<dbReference type="NCBIfam" id="TIGR00547">
    <property type="entry name" value="lolA"/>
    <property type="match status" value="1"/>
</dbReference>
<dbReference type="GO" id="GO:0030288">
    <property type="term" value="C:outer membrane-bounded periplasmic space"/>
    <property type="evidence" value="ECO:0007669"/>
    <property type="project" value="TreeGrafter"/>
</dbReference>
<reference evidence="11" key="1">
    <citation type="submission" date="2019-02" db="EMBL/GenBank/DDBJ databases">
        <authorList>
            <person name="Gruber-Vodicka R. H."/>
            <person name="Seah K. B. B."/>
        </authorList>
    </citation>
    <scope>NUCLEOTIDE SEQUENCE</scope>
    <source>
        <strain evidence="11">BECK_BY1</strain>
    </source>
</reference>
<comment type="subunit">
    <text evidence="3 10">Monomer.</text>
</comment>
<dbReference type="Gene3D" id="2.50.20.10">
    <property type="entry name" value="Lipoprotein localisation LolA/LolB/LppX"/>
    <property type="match status" value="1"/>
</dbReference>
<name>A0A450ZEJ0_9GAMM</name>
<dbReference type="InterPro" id="IPR004564">
    <property type="entry name" value="OM_lipoprot_carrier_LolA-like"/>
</dbReference>
<evidence type="ECO:0000256" key="9">
    <source>
        <dbReference type="ARBA" id="ARBA00023186"/>
    </source>
</evidence>
<dbReference type="GO" id="GO:0042953">
    <property type="term" value="P:lipoprotein transport"/>
    <property type="evidence" value="ECO:0007669"/>
    <property type="project" value="InterPro"/>
</dbReference>
<keyword evidence="11" id="KW-0449">Lipoprotein</keyword>
<evidence type="ECO:0000256" key="6">
    <source>
        <dbReference type="ARBA" id="ARBA00022729"/>
    </source>
</evidence>
<gene>
    <name evidence="10" type="primary">lolA</name>
    <name evidence="11" type="ORF">BECKTUN1418D_GA0071000_101520</name>
</gene>
<evidence type="ECO:0000256" key="10">
    <source>
        <dbReference type="HAMAP-Rule" id="MF_00240"/>
    </source>
</evidence>
<dbReference type="EMBL" id="CAADFX010000015">
    <property type="protein sequence ID" value="VFK52203.1"/>
    <property type="molecule type" value="Genomic_DNA"/>
</dbReference>
<evidence type="ECO:0000256" key="7">
    <source>
        <dbReference type="ARBA" id="ARBA00022764"/>
    </source>
</evidence>
<keyword evidence="8 10" id="KW-0653">Protein transport</keyword>
<organism evidence="11">
    <name type="scientific">Candidatus Kentrum sp. TUN</name>
    <dbReference type="NCBI Taxonomy" id="2126343"/>
    <lineage>
        <taxon>Bacteria</taxon>
        <taxon>Pseudomonadati</taxon>
        <taxon>Pseudomonadota</taxon>
        <taxon>Gammaproteobacteria</taxon>
        <taxon>Candidatus Kentrum</taxon>
    </lineage>
</organism>
<evidence type="ECO:0000256" key="8">
    <source>
        <dbReference type="ARBA" id="ARBA00022927"/>
    </source>
</evidence>
<evidence type="ECO:0000256" key="2">
    <source>
        <dbReference type="ARBA" id="ARBA00007615"/>
    </source>
</evidence>
<dbReference type="CDD" id="cd16325">
    <property type="entry name" value="LolA"/>
    <property type="match status" value="1"/>
</dbReference>
<dbReference type="SUPFAM" id="SSF89392">
    <property type="entry name" value="Prokaryotic lipoproteins and lipoprotein localization factors"/>
    <property type="match status" value="1"/>
</dbReference>
<dbReference type="GO" id="GO:0044874">
    <property type="term" value="P:lipoprotein localization to outer membrane"/>
    <property type="evidence" value="ECO:0007669"/>
    <property type="project" value="UniProtKB-UniRule"/>
</dbReference>
<evidence type="ECO:0000256" key="4">
    <source>
        <dbReference type="ARBA" id="ARBA00014035"/>
    </source>
</evidence>
<dbReference type="PANTHER" id="PTHR35869">
    <property type="entry name" value="OUTER-MEMBRANE LIPOPROTEIN CARRIER PROTEIN"/>
    <property type="match status" value="1"/>
</dbReference>
<dbReference type="AlphaFoldDB" id="A0A450ZEJ0"/>
<protein>
    <recommendedName>
        <fullName evidence="4 10">Outer-membrane lipoprotein carrier protein</fullName>
    </recommendedName>
</protein>
<sequence length="250" mass="28107">MRRIRPTPFQSRCEALTYSSGAKQQIRIIRRAFFCLLGFLLLGGQWPAMVSAATANDPSASKRLYEFFKEVDTLSASFKQTLFDEKGQSLEDSGGVMYLVRPKQFHWAYREPYRQTIIADGDRVWFYDEELSQVIVKPWDSFPPDTPAALLTTGQSLEDTFTIEDLGAIETRTRKWVKLTPKSPDATFVAIRLSFGKDSIEIMELSDSFGQVTRLVFSKVVTNTTLDSGLFSFTPPEGVDVVAADGEDAK</sequence>
<keyword evidence="6" id="KW-0732">Signal</keyword>
<dbReference type="Pfam" id="PF03548">
    <property type="entry name" value="LolA"/>
    <property type="match status" value="1"/>
</dbReference>
<evidence type="ECO:0000256" key="1">
    <source>
        <dbReference type="ARBA" id="ARBA00004418"/>
    </source>
</evidence>
<comment type="function">
    <text evidence="10">Participates in the translocation of lipoproteins from the inner membrane to the outer membrane. Only forms a complex with a lipoprotein if the residue after the N-terminal Cys is not an aspartate (The Asp acts as a targeting signal to indicate that the lipoprotein should stay in the inner membrane).</text>
</comment>
<accession>A0A450ZEJ0</accession>